<comment type="similarity">
    <text evidence="1">Belongs to the TALE/M-ATYP homeobox family.</text>
</comment>
<dbReference type="SUPFAM" id="SSF46689">
    <property type="entry name" value="Homeodomain-like"/>
    <property type="match status" value="1"/>
</dbReference>
<evidence type="ECO:0000256" key="6">
    <source>
        <dbReference type="SAM" id="MobiDB-lite"/>
    </source>
</evidence>
<evidence type="ECO:0000313" key="9">
    <source>
        <dbReference type="Proteomes" id="UP000007431"/>
    </source>
</evidence>
<evidence type="ECO:0000256" key="5">
    <source>
        <dbReference type="PROSITE-ProRule" id="PRU00108"/>
    </source>
</evidence>
<dbReference type="Gene3D" id="1.10.10.60">
    <property type="entry name" value="Homeodomain-like"/>
    <property type="match status" value="1"/>
</dbReference>
<name>D8PSD8_SCHCM</name>
<dbReference type="PROSITE" id="PS50071">
    <property type="entry name" value="HOMEOBOX_2"/>
    <property type="match status" value="1"/>
</dbReference>
<dbReference type="eggNOG" id="ENOG502SBNZ">
    <property type="taxonomic scope" value="Eukaryota"/>
</dbReference>
<dbReference type="GO" id="GO:0005634">
    <property type="term" value="C:nucleus"/>
    <property type="evidence" value="ECO:0007669"/>
    <property type="project" value="UniProtKB-SubCell"/>
</dbReference>
<feature type="compositionally biased region" description="Basic and acidic residues" evidence="6">
    <location>
        <begin position="373"/>
        <end position="390"/>
    </location>
</feature>
<evidence type="ECO:0000256" key="4">
    <source>
        <dbReference type="ARBA" id="ARBA00023242"/>
    </source>
</evidence>
<dbReference type="Pfam" id="PF05920">
    <property type="entry name" value="Homeobox_KN"/>
    <property type="match status" value="1"/>
</dbReference>
<protein>
    <submittedName>
        <fullName evidence="8">A-beta-U6, HD1 mating type protein</fullName>
    </submittedName>
</protein>
<dbReference type="InterPro" id="IPR008422">
    <property type="entry name" value="KN_HD"/>
</dbReference>
<dbReference type="CDD" id="cd00086">
    <property type="entry name" value="homeodomain"/>
    <property type="match status" value="1"/>
</dbReference>
<sequence>MMLSIALPFAHPSSSTDRRRALENAAAKFGSKMYRNVTSALVQHVPKPQSRKASTRVPAAPSLNEPCYRWLLANLHNPYPTQQQRERLRLESKATAKAITTWFVNARKRIGWSHLRATRFNRSQIEIVAAASRFWPERDTLRPLSPDLELHFAEIEHNAVSLYANYSQPSDALQRVIERVKGQGSLHTQTTTASGLPNDVGDVGQTGKGEHLAAPLKSKSLSPASSLQAPRDDQPLLPSVTLSSIPPPTKPASSSRPDGVPLPAFKRSSLMLLPTAPSPQFGKPSLVAPDLKRPRPDAVDEPVSKRRGNAAGLRNESRPSVPIGDEHSNFPPQRVPCSTPAQPESSSASGTGSSNSTSLASTSLLQPLSNIHSEPHGHSAPRDAADDLGRLDTPPSRTISTWDCANTLANAGDASSASTEPLQPWYDELPSDTLDLFSCVPFDPVVPTSPWSDASGIGIYVMFDTAAYGMPMSHVEYYPCLATPPLHLSSLTGSPLNIQVS</sequence>
<dbReference type="GO" id="GO:0003677">
    <property type="term" value="F:DNA binding"/>
    <property type="evidence" value="ECO:0007669"/>
    <property type="project" value="UniProtKB-UniRule"/>
</dbReference>
<evidence type="ECO:0000256" key="3">
    <source>
        <dbReference type="ARBA" id="ARBA00023155"/>
    </source>
</evidence>
<feature type="domain" description="Homeobox" evidence="7">
    <location>
        <begin position="77"/>
        <end position="113"/>
    </location>
</feature>
<feature type="compositionally biased region" description="Basic and acidic residues" evidence="6">
    <location>
        <begin position="290"/>
        <end position="304"/>
    </location>
</feature>
<dbReference type="SMART" id="SM00389">
    <property type="entry name" value="HOX"/>
    <property type="match status" value="1"/>
</dbReference>
<dbReference type="GO" id="GO:0006355">
    <property type="term" value="P:regulation of DNA-templated transcription"/>
    <property type="evidence" value="ECO:0007669"/>
    <property type="project" value="InterPro"/>
</dbReference>
<evidence type="ECO:0000256" key="2">
    <source>
        <dbReference type="ARBA" id="ARBA00023125"/>
    </source>
</evidence>
<keyword evidence="9" id="KW-1185">Reference proteome</keyword>
<feature type="non-terminal residue" evidence="8">
    <location>
        <position position="501"/>
    </location>
</feature>
<dbReference type="AlphaFoldDB" id="D8PSD8"/>
<dbReference type="STRING" id="578458.D8PSD8"/>
<gene>
    <name evidence="8" type="primary">ABU6</name>
    <name evidence="8" type="ORF">SCHCODRAFT_269858</name>
</gene>
<feature type="compositionally biased region" description="Polar residues" evidence="6">
    <location>
        <begin position="185"/>
        <end position="195"/>
    </location>
</feature>
<dbReference type="InterPro" id="IPR001356">
    <property type="entry name" value="HD"/>
</dbReference>
<reference evidence="8 9" key="1">
    <citation type="journal article" date="2010" name="Nat. Biotechnol.">
        <title>Genome sequence of the model mushroom Schizophyllum commune.</title>
        <authorList>
            <person name="Ohm R.A."/>
            <person name="de Jong J.F."/>
            <person name="Lugones L.G."/>
            <person name="Aerts A."/>
            <person name="Kothe E."/>
            <person name="Stajich J.E."/>
            <person name="de Vries R.P."/>
            <person name="Record E."/>
            <person name="Levasseur A."/>
            <person name="Baker S.E."/>
            <person name="Bartholomew K.A."/>
            <person name="Coutinho P.M."/>
            <person name="Erdmann S."/>
            <person name="Fowler T.J."/>
            <person name="Gathman A.C."/>
            <person name="Lombard V."/>
            <person name="Henrissat B."/>
            <person name="Knabe N."/>
            <person name="Kuees U."/>
            <person name="Lilly W.W."/>
            <person name="Lindquist E."/>
            <person name="Lucas S."/>
            <person name="Magnuson J.K."/>
            <person name="Piumi F."/>
            <person name="Raudaskoski M."/>
            <person name="Salamov A."/>
            <person name="Schmutz J."/>
            <person name="Schwarze F.W.M.R."/>
            <person name="vanKuyk P.A."/>
            <person name="Horton J.S."/>
            <person name="Grigoriev I.V."/>
            <person name="Woesten H.A.B."/>
        </authorList>
    </citation>
    <scope>NUCLEOTIDE SEQUENCE [LARGE SCALE GENOMIC DNA]</scope>
    <source>
        <strain evidence="9">H4-8 / FGSC 9210</strain>
    </source>
</reference>
<proteinExistence type="inferred from homology"/>
<dbReference type="EMBL" id="GL377302">
    <property type="protein sequence ID" value="EFJ03926.1"/>
    <property type="molecule type" value="Genomic_DNA"/>
</dbReference>
<dbReference type="HOGENOM" id="CLU_544176_0_0_1"/>
<feature type="compositionally biased region" description="Low complexity" evidence="6">
    <location>
        <begin position="212"/>
        <end position="229"/>
    </location>
</feature>
<feature type="region of interest" description="Disordered" evidence="6">
    <location>
        <begin position="184"/>
        <end position="399"/>
    </location>
</feature>
<evidence type="ECO:0000256" key="1">
    <source>
        <dbReference type="ARBA" id="ARBA00005800"/>
    </source>
</evidence>
<keyword evidence="2 5" id="KW-0238">DNA-binding</keyword>
<evidence type="ECO:0000259" key="7">
    <source>
        <dbReference type="PROSITE" id="PS50071"/>
    </source>
</evidence>
<dbReference type="InParanoid" id="D8PSD8"/>
<dbReference type="InterPro" id="IPR009057">
    <property type="entry name" value="Homeodomain-like_sf"/>
</dbReference>
<feature type="DNA-binding region" description="Homeobox" evidence="5">
    <location>
        <begin position="79"/>
        <end position="114"/>
    </location>
</feature>
<feature type="compositionally biased region" description="Low complexity" evidence="6">
    <location>
        <begin position="345"/>
        <end position="365"/>
    </location>
</feature>
<evidence type="ECO:0000313" key="8">
    <source>
        <dbReference type="EMBL" id="EFJ03926.1"/>
    </source>
</evidence>
<keyword evidence="3 5" id="KW-0371">Homeobox</keyword>
<organism evidence="9">
    <name type="scientific">Schizophyllum commune (strain H4-8 / FGSC 9210)</name>
    <name type="common">Split gill fungus</name>
    <dbReference type="NCBI Taxonomy" id="578458"/>
    <lineage>
        <taxon>Eukaryota</taxon>
        <taxon>Fungi</taxon>
        <taxon>Dikarya</taxon>
        <taxon>Basidiomycota</taxon>
        <taxon>Agaricomycotina</taxon>
        <taxon>Agaricomycetes</taxon>
        <taxon>Agaricomycetidae</taxon>
        <taxon>Agaricales</taxon>
        <taxon>Schizophyllaceae</taxon>
        <taxon>Schizophyllum</taxon>
    </lineage>
</organism>
<dbReference type="VEuPathDB" id="FungiDB:SCHCODRAFT_02610293"/>
<comment type="subcellular location">
    <subcellularLocation>
        <location evidence="5">Nucleus</location>
    </subcellularLocation>
</comment>
<dbReference type="Proteomes" id="UP000007431">
    <property type="component" value="Unassembled WGS sequence"/>
</dbReference>
<accession>D8PSD8</accession>
<keyword evidence="4 5" id="KW-0539">Nucleus</keyword>